<gene>
    <name evidence="1" type="ORF">SYK_08450</name>
</gene>
<keyword evidence="1" id="KW-0808">Transferase</keyword>
<dbReference type="GO" id="GO:0032259">
    <property type="term" value="P:methylation"/>
    <property type="evidence" value="ECO:0007669"/>
    <property type="project" value="UniProtKB-KW"/>
</dbReference>
<dbReference type="PANTHER" id="PTHR14614">
    <property type="entry name" value="HEPATOCELLULAR CARCINOMA-ASSOCIATED ANTIGEN"/>
    <property type="match status" value="1"/>
</dbReference>
<proteinExistence type="predicted"/>
<dbReference type="RefSeq" id="WP_281762381.1">
    <property type="nucleotide sequence ID" value="NZ_AP026709.1"/>
</dbReference>
<protein>
    <submittedName>
        <fullName evidence="1">Methyltransferase</fullName>
    </submittedName>
</protein>
<dbReference type="Pfam" id="PF10294">
    <property type="entry name" value="Methyltransf_16"/>
    <property type="match status" value="1"/>
</dbReference>
<keyword evidence="1" id="KW-0489">Methyltransferase</keyword>
<dbReference type="GO" id="GO:0008168">
    <property type="term" value="F:methyltransferase activity"/>
    <property type="evidence" value="ECO:0007669"/>
    <property type="project" value="UniProtKB-KW"/>
</dbReference>
<dbReference type="InterPro" id="IPR019410">
    <property type="entry name" value="Methyltransf_16"/>
</dbReference>
<dbReference type="Gene3D" id="3.40.50.150">
    <property type="entry name" value="Vaccinia Virus protein VP39"/>
    <property type="match status" value="1"/>
</dbReference>
<name>A0ABM8AYF5_9BACT</name>
<dbReference type="InterPro" id="IPR029063">
    <property type="entry name" value="SAM-dependent_MTases_sf"/>
</dbReference>
<keyword evidence="2" id="KW-1185">Reference proteome</keyword>
<dbReference type="Proteomes" id="UP001317742">
    <property type="component" value="Chromosome"/>
</dbReference>
<dbReference type="EMBL" id="AP026709">
    <property type="protein sequence ID" value="BDQ36485.1"/>
    <property type="molecule type" value="Genomic_DNA"/>
</dbReference>
<dbReference type="CDD" id="cd02440">
    <property type="entry name" value="AdoMet_MTases"/>
    <property type="match status" value="1"/>
</dbReference>
<organism evidence="1 2">
    <name type="scientific">Pseudodesulfovibrio nedwellii</name>
    <dbReference type="NCBI Taxonomy" id="2973072"/>
    <lineage>
        <taxon>Bacteria</taxon>
        <taxon>Pseudomonadati</taxon>
        <taxon>Thermodesulfobacteriota</taxon>
        <taxon>Desulfovibrionia</taxon>
        <taxon>Desulfovibrionales</taxon>
        <taxon>Desulfovibrionaceae</taxon>
    </lineage>
</organism>
<evidence type="ECO:0000313" key="2">
    <source>
        <dbReference type="Proteomes" id="UP001317742"/>
    </source>
</evidence>
<dbReference type="SUPFAM" id="SSF53335">
    <property type="entry name" value="S-adenosyl-L-methionine-dependent methyltransferases"/>
    <property type="match status" value="1"/>
</dbReference>
<accession>A0ABM8AYF5</accession>
<reference evidence="1 2" key="1">
    <citation type="submission" date="2022-08" db="EMBL/GenBank/DDBJ databases">
        <title>Genome Sequence of the sulphate-reducing bacterium, Pseudodesulfovibrio sp. SYK.</title>
        <authorList>
            <person name="Kondo R."/>
            <person name="Kataoka T."/>
        </authorList>
    </citation>
    <scope>NUCLEOTIDE SEQUENCE [LARGE SCALE GENOMIC DNA]</scope>
    <source>
        <strain evidence="1 2">SYK</strain>
    </source>
</reference>
<sequence>MADIVHNLDQPIGALIDIAVREFGEVEFETVNVGGMSLEVLQIKNMQQYLDKLIDKTRAGKKITLPLWAKIWPSCLILGYTLTKFPFSNECSILEVGAGGAVNSLVLAKLGHDVTVSDVDSFALLFSKINALKNGVEDKFTLHRVDFTEDTVEKHFDYIIGCEVLYAEEAFEPLLKFLSSHLSDNSTAEIVLAMDQKRQGRKFFDMANEQYAMMKSAAKYKDRETGEENVVNLFRMKRKQA</sequence>
<evidence type="ECO:0000313" key="1">
    <source>
        <dbReference type="EMBL" id="BDQ36485.1"/>
    </source>
</evidence>